<organism evidence="12 13">
    <name type="scientific">Gilvimarinus xylanilyticus</name>
    <dbReference type="NCBI Taxonomy" id="2944139"/>
    <lineage>
        <taxon>Bacteria</taxon>
        <taxon>Pseudomonadati</taxon>
        <taxon>Pseudomonadota</taxon>
        <taxon>Gammaproteobacteria</taxon>
        <taxon>Cellvibrionales</taxon>
        <taxon>Cellvibrionaceae</taxon>
        <taxon>Gilvimarinus</taxon>
    </lineage>
</organism>
<evidence type="ECO:0000256" key="9">
    <source>
        <dbReference type="ARBA" id="ARBA00047944"/>
    </source>
</evidence>
<dbReference type="Pfam" id="PF04452">
    <property type="entry name" value="Methyltrans_RNA"/>
    <property type="match status" value="1"/>
</dbReference>
<evidence type="ECO:0000256" key="6">
    <source>
        <dbReference type="ARBA" id="ARBA00022679"/>
    </source>
</evidence>
<dbReference type="EC" id="2.1.1.193" evidence="10"/>
<evidence type="ECO:0000313" key="12">
    <source>
        <dbReference type="EMBL" id="MCP8898646.1"/>
    </source>
</evidence>
<keyword evidence="3 10" id="KW-0963">Cytoplasm</keyword>
<name>A0A9X2KSB0_9GAMM</name>
<dbReference type="InterPro" id="IPR006700">
    <property type="entry name" value="RsmE"/>
</dbReference>
<dbReference type="Gene3D" id="3.40.1280.10">
    <property type="match status" value="1"/>
</dbReference>
<dbReference type="InterPro" id="IPR029028">
    <property type="entry name" value="Alpha/beta_knot_MTases"/>
</dbReference>
<accession>A0A9X2KSB0</accession>
<sequence length="238" mass="26156">MNLILLFPQDFSNSSQVLLADPRRVEHITRIHKAVAGDSLKVGLANGDVGRGVITQISAGQVSMRVELDTPPPEASNIRVILGLPRPPMLKRSLQNLAALGVKDIVLLQSARVEKSYWQSPQLTAAKIQHELVLGLEQSCDTQLPQVRFAKRFRPFMEDELNTYAGTDDKLIAHPYSQTSCPYNQKDPLVLAIGPEGGFLDKELDSFCDRGFVGVTLGSRILRVETALPYLLGRLGAT</sequence>
<dbReference type="EMBL" id="JAMFTH010000001">
    <property type="protein sequence ID" value="MCP8898646.1"/>
    <property type="molecule type" value="Genomic_DNA"/>
</dbReference>
<keyword evidence="4 10" id="KW-0698">rRNA processing</keyword>
<dbReference type="RefSeq" id="WP_253966917.1">
    <property type="nucleotide sequence ID" value="NZ_JAMFTH010000001.1"/>
</dbReference>
<dbReference type="NCBIfam" id="TIGR00046">
    <property type="entry name" value="RsmE family RNA methyltransferase"/>
    <property type="match status" value="1"/>
</dbReference>
<dbReference type="GO" id="GO:0005737">
    <property type="term" value="C:cytoplasm"/>
    <property type="evidence" value="ECO:0007669"/>
    <property type="project" value="UniProtKB-SubCell"/>
</dbReference>
<dbReference type="PIRSF" id="PIRSF015601">
    <property type="entry name" value="MTase_slr0722"/>
    <property type="match status" value="1"/>
</dbReference>
<gene>
    <name evidence="12" type="ORF">M6D89_04965</name>
</gene>
<keyword evidence="13" id="KW-1185">Reference proteome</keyword>
<dbReference type="InterPro" id="IPR046886">
    <property type="entry name" value="RsmE_MTase_dom"/>
</dbReference>
<evidence type="ECO:0000256" key="1">
    <source>
        <dbReference type="ARBA" id="ARBA00004496"/>
    </source>
</evidence>
<keyword evidence="7 10" id="KW-0949">S-adenosyl-L-methionine</keyword>
<dbReference type="PANTHER" id="PTHR30027:SF3">
    <property type="entry name" value="16S RRNA (URACIL(1498)-N(3))-METHYLTRANSFERASE"/>
    <property type="match status" value="1"/>
</dbReference>
<evidence type="ECO:0000256" key="2">
    <source>
        <dbReference type="ARBA" id="ARBA00005528"/>
    </source>
</evidence>
<keyword evidence="6 10" id="KW-0808">Transferase</keyword>
<comment type="function">
    <text evidence="8 10">Specifically methylates the N3 position of the uracil ring of uridine 1498 (m3U1498) in 16S rRNA. Acts on the fully assembled 30S ribosomal subunit.</text>
</comment>
<comment type="subcellular location">
    <subcellularLocation>
        <location evidence="1 10">Cytoplasm</location>
    </subcellularLocation>
</comment>
<evidence type="ECO:0000313" key="13">
    <source>
        <dbReference type="Proteomes" id="UP001139319"/>
    </source>
</evidence>
<dbReference type="InterPro" id="IPR029026">
    <property type="entry name" value="tRNA_m1G_MTases_N"/>
</dbReference>
<dbReference type="GO" id="GO:0070042">
    <property type="term" value="F:rRNA (uridine-N3-)-methyltransferase activity"/>
    <property type="evidence" value="ECO:0007669"/>
    <property type="project" value="TreeGrafter"/>
</dbReference>
<reference evidence="12" key="2">
    <citation type="submission" date="2023-01" db="EMBL/GenBank/DDBJ databases">
        <title>Gilvimarinus xylanilyticus HB14 isolated from Caulerpa lentillifera aquaculture base in Hainan, China.</title>
        <authorList>
            <person name="Zhang Y.-J."/>
        </authorList>
    </citation>
    <scope>NUCLEOTIDE SEQUENCE</scope>
    <source>
        <strain evidence="12">HB14</strain>
    </source>
</reference>
<dbReference type="Proteomes" id="UP001139319">
    <property type="component" value="Unassembled WGS sequence"/>
</dbReference>
<comment type="catalytic activity">
    <reaction evidence="9 10">
        <text>uridine(1498) in 16S rRNA + S-adenosyl-L-methionine = N(3)-methyluridine(1498) in 16S rRNA + S-adenosyl-L-homocysteine + H(+)</text>
        <dbReference type="Rhea" id="RHEA:42920"/>
        <dbReference type="Rhea" id="RHEA-COMP:10283"/>
        <dbReference type="Rhea" id="RHEA-COMP:10284"/>
        <dbReference type="ChEBI" id="CHEBI:15378"/>
        <dbReference type="ChEBI" id="CHEBI:57856"/>
        <dbReference type="ChEBI" id="CHEBI:59789"/>
        <dbReference type="ChEBI" id="CHEBI:65315"/>
        <dbReference type="ChEBI" id="CHEBI:74502"/>
        <dbReference type="EC" id="2.1.1.193"/>
    </reaction>
</comment>
<evidence type="ECO:0000256" key="7">
    <source>
        <dbReference type="ARBA" id="ARBA00022691"/>
    </source>
</evidence>
<evidence type="ECO:0000256" key="5">
    <source>
        <dbReference type="ARBA" id="ARBA00022603"/>
    </source>
</evidence>
<dbReference type="CDD" id="cd18084">
    <property type="entry name" value="RsmE-like"/>
    <property type="match status" value="1"/>
</dbReference>
<protein>
    <recommendedName>
        <fullName evidence="10">Ribosomal RNA small subunit methyltransferase E</fullName>
        <ecNumber evidence="10">2.1.1.193</ecNumber>
    </recommendedName>
</protein>
<proteinExistence type="inferred from homology"/>
<dbReference type="SUPFAM" id="SSF75217">
    <property type="entry name" value="alpha/beta knot"/>
    <property type="match status" value="1"/>
</dbReference>
<feature type="domain" description="Ribosomal RNA small subunit methyltransferase E methyltransferase" evidence="11">
    <location>
        <begin position="75"/>
        <end position="234"/>
    </location>
</feature>
<keyword evidence="5 10" id="KW-0489">Methyltransferase</keyword>
<reference evidence="12" key="1">
    <citation type="submission" date="2022-05" db="EMBL/GenBank/DDBJ databases">
        <authorList>
            <person name="Sun H.-N."/>
        </authorList>
    </citation>
    <scope>NUCLEOTIDE SEQUENCE</scope>
    <source>
        <strain evidence="12">HB14</strain>
    </source>
</reference>
<dbReference type="NCBIfam" id="NF008700">
    <property type="entry name" value="PRK11713.5-4"/>
    <property type="match status" value="1"/>
</dbReference>
<comment type="similarity">
    <text evidence="2 10">Belongs to the RNA methyltransferase RsmE family.</text>
</comment>
<evidence type="ECO:0000256" key="4">
    <source>
        <dbReference type="ARBA" id="ARBA00022552"/>
    </source>
</evidence>
<evidence type="ECO:0000259" key="11">
    <source>
        <dbReference type="Pfam" id="PF04452"/>
    </source>
</evidence>
<evidence type="ECO:0000256" key="3">
    <source>
        <dbReference type="ARBA" id="ARBA00022490"/>
    </source>
</evidence>
<dbReference type="PANTHER" id="PTHR30027">
    <property type="entry name" value="RIBOSOMAL RNA SMALL SUBUNIT METHYLTRANSFERASE E"/>
    <property type="match status" value="1"/>
</dbReference>
<dbReference type="GO" id="GO:0070475">
    <property type="term" value="P:rRNA base methylation"/>
    <property type="evidence" value="ECO:0007669"/>
    <property type="project" value="TreeGrafter"/>
</dbReference>
<comment type="caution">
    <text evidence="12">The sequence shown here is derived from an EMBL/GenBank/DDBJ whole genome shotgun (WGS) entry which is preliminary data.</text>
</comment>
<evidence type="ECO:0000256" key="10">
    <source>
        <dbReference type="PIRNR" id="PIRNR015601"/>
    </source>
</evidence>
<dbReference type="AlphaFoldDB" id="A0A9X2KSB0"/>
<evidence type="ECO:0000256" key="8">
    <source>
        <dbReference type="ARBA" id="ARBA00025699"/>
    </source>
</evidence>